<proteinExistence type="predicted"/>
<feature type="region of interest" description="Disordered" evidence="1">
    <location>
        <begin position="118"/>
        <end position="158"/>
    </location>
</feature>
<name>A0AAD4DEK3_9FUNG</name>
<keyword evidence="2" id="KW-0732">Signal</keyword>
<accession>A0AAD4DEK3</accession>
<comment type="caution">
    <text evidence="3">The sequence shown here is derived from an EMBL/GenBank/DDBJ whole genome shotgun (WGS) entry which is preliminary data.</text>
</comment>
<reference evidence="3" key="1">
    <citation type="journal article" date="2020" name="Fungal Divers.">
        <title>Resolving the Mortierellaceae phylogeny through synthesis of multi-gene phylogenetics and phylogenomics.</title>
        <authorList>
            <person name="Vandepol N."/>
            <person name="Liber J."/>
            <person name="Desiro A."/>
            <person name="Na H."/>
            <person name="Kennedy M."/>
            <person name="Barry K."/>
            <person name="Grigoriev I.V."/>
            <person name="Miller A.N."/>
            <person name="O'Donnell K."/>
            <person name="Stajich J.E."/>
            <person name="Bonito G."/>
        </authorList>
    </citation>
    <scope>NUCLEOTIDE SEQUENCE</scope>
    <source>
        <strain evidence="3">NRRL 28262</strain>
    </source>
</reference>
<dbReference type="Proteomes" id="UP001194580">
    <property type="component" value="Unassembled WGS sequence"/>
</dbReference>
<evidence type="ECO:0000313" key="4">
    <source>
        <dbReference type="Proteomes" id="UP001194580"/>
    </source>
</evidence>
<keyword evidence="4" id="KW-1185">Reference proteome</keyword>
<protein>
    <submittedName>
        <fullName evidence="3">Uncharacterized protein</fullName>
    </submittedName>
</protein>
<dbReference type="AlphaFoldDB" id="A0AAD4DEK3"/>
<feature type="chain" id="PRO_5042100559" evidence="2">
    <location>
        <begin position="37"/>
        <end position="819"/>
    </location>
</feature>
<evidence type="ECO:0000256" key="1">
    <source>
        <dbReference type="SAM" id="MobiDB-lite"/>
    </source>
</evidence>
<feature type="compositionally biased region" description="Basic residues" evidence="1">
    <location>
        <begin position="131"/>
        <end position="144"/>
    </location>
</feature>
<evidence type="ECO:0000313" key="3">
    <source>
        <dbReference type="EMBL" id="KAG0275693.1"/>
    </source>
</evidence>
<organism evidence="3 4">
    <name type="scientific">Linnemannia exigua</name>
    <dbReference type="NCBI Taxonomy" id="604196"/>
    <lineage>
        <taxon>Eukaryota</taxon>
        <taxon>Fungi</taxon>
        <taxon>Fungi incertae sedis</taxon>
        <taxon>Mucoromycota</taxon>
        <taxon>Mortierellomycotina</taxon>
        <taxon>Mortierellomycetes</taxon>
        <taxon>Mortierellales</taxon>
        <taxon>Mortierellaceae</taxon>
        <taxon>Linnemannia</taxon>
    </lineage>
</organism>
<sequence length="819" mass="92519">MVCLLSPSRSAATTLLSCLAATSVVVVLLSTESVGARPLAQDSVVLLSEEARFIAVGQGTTLSRPARLQDDNKEEGEVEGEGGGLVQSQRQRQQQQQLYDIQPVFVVDQTEFDVYLGTYPDKRPRPLNASAKRRKKKKKKKKKPVLPAGQGQGHEEEEGVVVVQEEEASEAIPVQGRQYRGPVYDQKSLSGFRMKAGAVESPWRYRMSYLLEWTVDADLREQIGRALTRAETMRWEQAGRRHNDVDQDVTTAPVPEMAEEQRLREGSKLMMDFLLVPLDQVKSNELLLTRVPVSSQQAMIQLRPEVLEGWYRLQIQFWEEPDLSLQECTLFGALFDDNDISKDEDATESRLLSSPGRLKDDVWGNNCFPRQVGVWRSAEAIEVTDLGPKDLEWKEFIETLSRETRQEQWSLEEFPSSSFSSLPLSGILSGERALGREQHKAILQEEHVAIEEFREPRPVVVLGNGVGSRWDLGLGRLSGLHHRIKGFLGDPWGFKAASSRPGPPATPQQSSTPPSRQSQERSSYKRTIFPQDMFRYQEYVGPNIKDVVPDFLVQELEEFEDAALEALELQQERIQQWWKKKQQVDQKEQVGEEDEEEAAVVIYPMSVWNPEIARLEKLMGVWNDDAVLRKESKDVVVEEVEEEEGLILEVQDNNRMRGLSPRIWQGAIETDSTTVATWRSNQDRIVSWQIPLSSSSSSSSNNNNDDDSSFLLDIELVATPAFQLQQDQDHTKSSPITTGWTRDSMTQAALHQQYVVALLTDRIPVTWGAMQVQMPAWVPTGTYHIRVRDAAHGGRGGGVVEDVSQPFVVLSDPYLYSYS</sequence>
<feature type="region of interest" description="Disordered" evidence="1">
    <location>
        <begin position="64"/>
        <end position="91"/>
    </location>
</feature>
<feature type="region of interest" description="Disordered" evidence="1">
    <location>
        <begin position="495"/>
        <end position="524"/>
    </location>
</feature>
<feature type="compositionally biased region" description="Low complexity" evidence="1">
    <location>
        <begin position="507"/>
        <end position="517"/>
    </location>
</feature>
<feature type="signal peptide" evidence="2">
    <location>
        <begin position="1"/>
        <end position="36"/>
    </location>
</feature>
<dbReference type="EMBL" id="JAAAIL010000448">
    <property type="protein sequence ID" value="KAG0275693.1"/>
    <property type="molecule type" value="Genomic_DNA"/>
</dbReference>
<evidence type="ECO:0000256" key="2">
    <source>
        <dbReference type="SAM" id="SignalP"/>
    </source>
</evidence>
<gene>
    <name evidence="3" type="ORF">BGZ95_008481</name>
</gene>